<evidence type="ECO:0000256" key="2">
    <source>
        <dbReference type="ARBA" id="ARBA00022771"/>
    </source>
</evidence>
<feature type="compositionally biased region" description="Polar residues" evidence="6">
    <location>
        <begin position="235"/>
        <end position="246"/>
    </location>
</feature>
<evidence type="ECO:0000256" key="1">
    <source>
        <dbReference type="ARBA" id="ARBA00022723"/>
    </source>
</evidence>
<evidence type="ECO:0000313" key="9">
    <source>
        <dbReference type="Proteomes" id="UP001428341"/>
    </source>
</evidence>
<proteinExistence type="predicted"/>
<dbReference type="PANTHER" id="PTHR31973">
    <property type="entry name" value="POLYPROTEIN, PUTATIVE-RELATED"/>
    <property type="match status" value="1"/>
</dbReference>
<dbReference type="AlphaFoldDB" id="A0AAP0MV03"/>
<dbReference type="GO" id="GO:0008270">
    <property type="term" value="F:zinc ion binding"/>
    <property type="evidence" value="ECO:0007669"/>
    <property type="project" value="UniProtKB-KW"/>
</dbReference>
<keyword evidence="3" id="KW-0862">Zinc</keyword>
<comment type="caution">
    <text evidence="8">The sequence shown here is derived from an EMBL/GenBank/DDBJ whole genome shotgun (WGS) entry which is preliminary data.</text>
</comment>
<accession>A0AAP0MV03</accession>
<dbReference type="Pfam" id="PF04434">
    <property type="entry name" value="SWIM"/>
    <property type="match status" value="1"/>
</dbReference>
<name>A0AAP0MV03_9ROSI</name>
<evidence type="ECO:0000313" key="8">
    <source>
        <dbReference type="EMBL" id="KAK9222471.1"/>
    </source>
</evidence>
<reference evidence="8 9" key="1">
    <citation type="submission" date="2024-05" db="EMBL/GenBank/DDBJ databases">
        <title>Haplotype-resolved chromosome-level genome assembly of Huyou (Citrus changshanensis).</title>
        <authorList>
            <person name="Miao C."/>
            <person name="Chen W."/>
            <person name="Wu Y."/>
            <person name="Wang L."/>
            <person name="Zhao S."/>
            <person name="Grierson D."/>
            <person name="Xu C."/>
            <person name="Chen K."/>
        </authorList>
    </citation>
    <scope>NUCLEOTIDE SEQUENCE [LARGE SCALE GENOMIC DNA]</scope>
    <source>
        <strain evidence="8">01-14</strain>
        <tissue evidence="8">Leaf</tissue>
    </source>
</reference>
<dbReference type="SMART" id="SM00575">
    <property type="entry name" value="ZnF_PMZ"/>
    <property type="match status" value="1"/>
</dbReference>
<keyword evidence="9" id="KW-1185">Reference proteome</keyword>
<dbReference type="PANTHER" id="PTHR31973:SF187">
    <property type="entry name" value="MUTATOR TRANSPOSASE MUDRA PROTEIN"/>
    <property type="match status" value="1"/>
</dbReference>
<protein>
    <recommendedName>
        <fullName evidence="7">SWIM-type domain-containing protein</fullName>
    </recommendedName>
</protein>
<keyword evidence="5" id="KW-0175">Coiled coil</keyword>
<feature type="region of interest" description="Disordered" evidence="6">
    <location>
        <begin position="221"/>
        <end position="293"/>
    </location>
</feature>
<evidence type="ECO:0000256" key="5">
    <source>
        <dbReference type="SAM" id="Coils"/>
    </source>
</evidence>
<feature type="coiled-coil region" evidence="5">
    <location>
        <begin position="293"/>
        <end position="320"/>
    </location>
</feature>
<dbReference type="InterPro" id="IPR006564">
    <property type="entry name" value="Znf_PMZ"/>
</dbReference>
<keyword evidence="1" id="KW-0479">Metal-binding</keyword>
<gene>
    <name evidence="8" type="ORF">WN944_010907</name>
</gene>
<keyword evidence="2 4" id="KW-0863">Zinc-finger</keyword>
<feature type="domain" description="SWIM-type" evidence="7">
    <location>
        <begin position="128"/>
        <end position="160"/>
    </location>
</feature>
<sequence>MAEIKAEKEAAYQWLEKELLGYNWSMHTYDRNCMVDRTDNNASECFNSWILAYRDRPCLTMLEEIKCRLMKRFTKRRNEAATWKSPLTPKVLKHLDKKSTIAQKMIVQASSDLNFQVMDKSYYPARRFVVMLESRKCDCGYWEIVGLPCAHVMAAMGYARHDVQEYVPMCFSKQAYLSTYSLMFNLTPDQCTWEPTERPLIDPPIVQRKIGRSCTLRPSVAKAARARKNNSNASPITNQPLNASQQRMRRRKQASASRSIASGQPTTASSQALRSSQPVTSYQPATASSQALRKQKQEKLLKLEQRKEMLDLAVDMLEQESQVLCDEQSQMSQVLCDEQNGSKLDF</sequence>
<dbReference type="InterPro" id="IPR007527">
    <property type="entry name" value="Znf_SWIM"/>
</dbReference>
<evidence type="ECO:0000259" key="7">
    <source>
        <dbReference type="PROSITE" id="PS50966"/>
    </source>
</evidence>
<feature type="compositionally biased region" description="Polar residues" evidence="6">
    <location>
        <begin position="254"/>
        <end position="291"/>
    </location>
</feature>
<dbReference type="PROSITE" id="PS50966">
    <property type="entry name" value="ZF_SWIM"/>
    <property type="match status" value="1"/>
</dbReference>
<evidence type="ECO:0000256" key="6">
    <source>
        <dbReference type="SAM" id="MobiDB-lite"/>
    </source>
</evidence>
<organism evidence="8 9">
    <name type="scientific">Citrus x changshan-huyou</name>
    <dbReference type="NCBI Taxonomy" id="2935761"/>
    <lineage>
        <taxon>Eukaryota</taxon>
        <taxon>Viridiplantae</taxon>
        <taxon>Streptophyta</taxon>
        <taxon>Embryophyta</taxon>
        <taxon>Tracheophyta</taxon>
        <taxon>Spermatophyta</taxon>
        <taxon>Magnoliopsida</taxon>
        <taxon>eudicotyledons</taxon>
        <taxon>Gunneridae</taxon>
        <taxon>Pentapetalae</taxon>
        <taxon>rosids</taxon>
        <taxon>malvids</taxon>
        <taxon>Sapindales</taxon>
        <taxon>Rutaceae</taxon>
        <taxon>Aurantioideae</taxon>
        <taxon>Citrus</taxon>
    </lineage>
</organism>
<dbReference type="EMBL" id="JBCGBO010000002">
    <property type="protein sequence ID" value="KAK9222471.1"/>
    <property type="molecule type" value="Genomic_DNA"/>
</dbReference>
<dbReference type="Proteomes" id="UP001428341">
    <property type="component" value="Unassembled WGS sequence"/>
</dbReference>
<evidence type="ECO:0000256" key="4">
    <source>
        <dbReference type="PROSITE-ProRule" id="PRU00325"/>
    </source>
</evidence>
<evidence type="ECO:0000256" key="3">
    <source>
        <dbReference type="ARBA" id="ARBA00022833"/>
    </source>
</evidence>